<dbReference type="Pfam" id="PF02518">
    <property type="entry name" value="HATPase_c"/>
    <property type="match status" value="1"/>
</dbReference>
<evidence type="ECO:0000313" key="10">
    <source>
        <dbReference type="Proteomes" id="UP000184474"/>
    </source>
</evidence>
<dbReference type="PROSITE" id="PS50005">
    <property type="entry name" value="TPR"/>
    <property type="match status" value="1"/>
</dbReference>
<dbReference type="Gene3D" id="1.25.40.10">
    <property type="entry name" value="Tetratricopeptide repeat domain"/>
    <property type="match status" value="2"/>
</dbReference>
<dbReference type="SMART" id="SM00387">
    <property type="entry name" value="HATPase_c"/>
    <property type="match status" value="1"/>
</dbReference>
<dbReference type="SMART" id="SM00028">
    <property type="entry name" value="TPR"/>
    <property type="match status" value="5"/>
</dbReference>
<evidence type="ECO:0000256" key="7">
    <source>
        <dbReference type="SAM" id="SignalP"/>
    </source>
</evidence>
<dbReference type="InterPro" id="IPR019734">
    <property type="entry name" value="TPR_rpt"/>
</dbReference>
<protein>
    <recommendedName>
        <fullName evidence="2">histidine kinase</fullName>
        <ecNumber evidence="2">2.7.13.3</ecNumber>
    </recommendedName>
</protein>
<keyword evidence="10" id="KW-1185">Reference proteome</keyword>
<dbReference type="SMART" id="SM00388">
    <property type="entry name" value="HisKA"/>
    <property type="match status" value="1"/>
</dbReference>
<dbReference type="AlphaFoldDB" id="A0A1M6K632"/>
<feature type="signal peptide" evidence="7">
    <location>
        <begin position="1"/>
        <end position="23"/>
    </location>
</feature>
<keyword evidence="5" id="KW-0175">Coiled coil</keyword>
<sequence length="896" mass="101728">MRKPSSIFLLLVTLLLSSSILMAQEVSKNEAESLLEKTNYNKKRGNLEGALGYGLLGLDQAESINDESLIFEFKTILGEIYQSRRDYKKSINYFLSIVLSAKRTGNQEHLAKGYYNLASTYSSMGAYNKASDYYYQVSVIYDKLGVKQGKANALEALGMNYVESNQTTKAIDTYERLLKMALSDKLYSYVGRAQEQLFNQYQILGNTPQALKYGLSFYERIKDRGNDRQIAEAADLLAGQYIKAGEVKSGLKYANIAVQKNQNKIEYLDNQAIALAQSNEYQRAMSVVDEAIQRSEKLRRSEDVARYYNLKAKIANDKGEYKIAINALTKAEEIAVSKNIKSVLLSTYEIYVQNYKKRGMDSQYEDYQKLYNDVKLQVGEVESRRSKVSVSKENLAESYEQEARAEISSSENQKLAKERERLRSEQKLKELQLIEQRSKLQEAELQQIELEAQKARQDMLLVEQAATAKLNQEQLERLQLEAEMTRLAEAERQKERDILQKESQILQQQIEFEAKQSKQAKLLQYIVIIGSVVILSILAIAFFRTYNTGKTIKEQNRNLAEQQKTILNRNIQLKKSSEAMLAMNNKLKKAHVNLKVLLKKEQSTREELEKANKEIKNTQVHLVQAEKMSSLGLLTAGIAHEINNPINFVSSGAQSLLRNFEEIKNYIENYQKVIALDNIDEIKKYRTILQEDEEGLIELQNGSEELLADVNYGISRITEIVNGLRSFSRHDEAEVKDADINESFSSALLILKNKYKNKAKIVQNLDENIPQIQCFPGQLNQVFVNLVNNALDALEGDDGEITISTKDIDENAIEISIQDNGTGMTEEVREKIFDPFFTTKDIGKGTGLGLSISHGIIEKHNGTIKVESEVGKGTTFIIRLPKKLELGERVLEGQLS</sequence>
<dbReference type="Gene3D" id="1.10.287.130">
    <property type="match status" value="1"/>
</dbReference>
<dbReference type="Proteomes" id="UP000184474">
    <property type="component" value="Unassembled WGS sequence"/>
</dbReference>
<dbReference type="PRINTS" id="PR00344">
    <property type="entry name" value="BCTRLSENSOR"/>
</dbReference>
<proteinExistence type="predicted"/>
<dbReference type="InterPro" id="IPR003594">
    <property type="entry name" value="HATPase_dom"/>
</dbReference>
<evidence type="ECO:0000256" key="4">
    <source>
        <dbReference type="PROSITE-ProRule" id="PRU00339"/>
    </source>
</evidence>
<evidence type="ECO:0000256" key="6">
    <source>
        <dbReference type="SAM" id="Phobius"/>
    </source>
</evidence>
<keyword evidence="6" id="KW-0472">Membrane</keyword>
<dbReference type="SUPFAM" id="SSF47384">
    <property type="entry name" value="Homodimeric domain of signal transducing histidine kinase"/>
    <property type="match status" value="1"/>
</dbReference>
<keyword evidence="7" id="KW-0732">Signal</keyword>
<dbReference type="InterPro" id="IPR036097">
    <property type="entry name" value="HisK_dim/P_sf"/>
</dbReference>
<accession>A0A1M6K632</accession>
<dbReference type="InterPro" id="IPR005467">
    <property type="entry name" value="His_kinase_dom"/>
</dbReference>
<reference evidence="10" key="1">
    <citation type="submission" date="2016-11" db="EMBL/GenBank/DDBJ databases">
        <authorList>
            <person name="Varghese N."/>
            <person name="Submissions S."/>
        </authorList>
    </citation>
    <scope>NUCLEOTIDE SEQUENCE [LARGE SCALE GENOMIC DNA]</scope>
    <source>
        <strain evidence="10">DSM 26134</strain>
    </source>
</reference>
<feature type="chain" id="PRO_5012409696" description="histidine kinase" evidence="7">
    <location>
        <begin position="24"/>
        <end position="896"/>
    </location>
</feature>
<dbReference type="Pfam" id="PF13181">
    <property type="entry name" value="TPR_8"/>
    <property type="match status" value="1"/>
</dbReference>
<keyword evidence="3" id="KW-0597">Phosphoprotein</keyword>
<dbReference type="InterPro" id="IPR036890">
    <property type="entry name" value="HATPase_C_sf"/>
</dbReference>
<evidence type="ECO:0000313" key="9">
    <source>
        <dbReference type="EMBL" id="SHJ54436.1"/>
    </source>
</evidence>
<feature type="repeat" description="TPR" evidence="4">
    <location>
        <begin position="151"/>
        <end position="184"/>
    </location>
</feature>
<feature type="domain" description="Histidine kinase" evidence="8">
    <location>
        <begin position="637"/>
        <end position="884"/>
    </location>
</feature>
<dbReference type="InterPro" id="IPR003661">
    <property type="entry name" value="HisK_dim/P_dom"/>
</dbReference>
<evidence type="ECO:0000256" key="3">
    <source>
        <dbReference type="ARBA" id="ARBA00022553"/>
    </source>
</evidence>
<dbReference type="SUPFAM" id="SSF55874">
    <property type="entry name" value="ATPase domain of HSP90 chaperone/DNA topoisomerase II/histidine kinase"/>
    <property type="match status" value="1"/>
</dbReference>
<evidence type="ECO:0000259" key="8">
    <source>
        <dbReference type="PROSITE" id="PS50109"/>
    </source>
</evidence>
<dbReference type="InterPro" id="IPR004358">
    <property type="entry name" value="Sig_transdc_His_kin-like_C"/>
</dbReference>
<dbReference type="EMBL" id="FRAA01000001">
    <property type="protein sequence ID" value="SHJ54436.1"/>
    <property type="molecule type" value="Genomic_DNA"/>
</dbReference>
<gene>
    <name evidence="9" type="ORF">SAMN04488028_101456</name>
</gene>
<name>A0A1M6K632_REIAG</name>
<dbReference type="InterPro" id="IPR011990">
    <property type="entry name" value="TPR-like_helical_dom_sf"/>
</dbReference>
<feature type="transmembrane region" description="Helical" evidence="6">
    <location>
        <begin position="522"/>
        <end position="543"/>
    </location>
</feature>
<dbReference type="STRING" id="156994.SAMN04488028_101456"/>
<dbReference type="PANTHER" id="PTHR43065:SF50">
    <property type="entry name" value="HISTIDINE KINASE"/>
    <property type="match status" value="1"/>
</dbReference>
<keyword evidence="6" id="KW-0812">Transmembrane</keyword>
<keyword evidence="6" id="KW-1133">Transmembrane helix</keyword>
<dbReference type="Gene3D" id="3.30.565.10">
    <property type="entry name" value="Histidine kinase-like ATPase, C-terminal domain"/>
    <property type="match status" value="1"/>
</dbReference>
<dbReference type="GO" id="GO:0000155">
    <property type="term" value="F:phosphorelay sensor kinase activity"/>
    <property type="evidence" value="ECO:0007669"/>
    <property type="project" value="InterPro"/>
</dbReference>
<dbReference type="PANTHER" id="PTHR43065">
    <property type="entry name" value="SENSOR HISTIDINE KINASE"/>
    <property type="match status" value="1"/>
</dbReference>
<comment type="catalytic activity">
    <reaction evidence="1">
        <text>ATP + protein L-histidine = ADP + protein N-phospho-L-histidine.</text>
        <dbReference type="EC" id="2.7.13.3"/>
    </reaction>
</comment>
<evidence type="ECO:0000256" key="5">
    <source>
        <dbReference type="SAM" id="Coils"/>
    </source>
</evidence>
<dbReference type="EC" id="2.7.13.3" evidence="2"/>
<dbReference type="CDD" id="cd00082">
    <property type="entry name" value="HisKA"/>
    <property type="match status" value="1"/>
</dbReference>
<dbReference type="SUPFAM" id="SSF48452">
    <property type="entry name" value="TPR-like"/>
    <property type="match status" value="2"/>
</dbReference>
<evidence type="ECO:0000256" key="2">
    <source>
        <dbReference type="ARBA" id="ARBA00012438"/>
    </source>
</evidence>
<dbReference type="PROSITE" id="PS50109">
    <property type="entry name" value="HIS_KIN"/>
    <property type="match status" value="1"/>
</dbReference>
<evidence type="ECO:0000256" key="1">
    <source>
        <dbReference type="ARBA" id="ARBA00000085"/>
    </source>
</evidence>
<keyword evidence="4" id="KW-0802">TPR repeat</keyword>
<feature type="coiled-coil region" evidence="5">
    <location>
        <begin position="591"/>
        <end position="628"/>
    </location>
</feature>
<organism evidence="9 10">
    <name type="scientific">Reichenbachiella agariperforans</name>
    <dbReference type="NCBI Taxonomy" id="156994"/>
    <lineage>
        <taxon>Bacteria</taxon>
        <taxon>Pseudomonadati</taxon>
        <taxon>Bacteroidota</taxon>
        <taxon>Cytophagia</taxon>
        <taxon>Cytophagales</taxon>
        <taxon>Reichenbachiellaceae</taxon>
        <taxon>Reichenbachiella</taxon>
    </lineage>
</organism>
<feature type="coiled-coil region" evidence="5">
    <location>
        <begin position="400"/>
        <end position="516"/>
    </location>
</feature>